<evidence type="ECO:0000256" key="2">
    <source>
        <dbReference type="SAM" id="SignalP"/>
    </source>
</evidence>
<reference evidence="4 5" key="2">
    <citation type="journal article" date="2010" name="Stand. Genomic Sci.">
        <title>Complete genome sequence of Gordonia bronchialis type strain (3410).</title>
        <authorList>
            <person name="Ivanova N."/>
            <person name="Sikorski J."/>
            <person name="Jando M."/>
            <person name="Lapidus A."/>
            <person name="Nolan M."/>
            <person name="Lucas S."/>
            <person name="Del Rio T.G."/>
            <person name="Tice H."/>
            <person name="Copeland A."/>
            <person name="Cheng J.F."/>
            <person name="Chen F."/>
            <person name="Bruce D."/>
            <person name="Goodwin L."/>
            <person name="Pitluck S."/>
            <person name="Mavromatis K."/>
            <person name="Ovchinnikova G."/>
            <person name="Pati A."/>
            <person name="Chen A."/>
            <person name="Palaniappan K."/>
            <person name="Land M."/>
            <person name="Hauser L."/>
            <person name="Chang Y.J."/>
            <person name="Jeffries C.D."/>
            <person name="Chain P."/>
            <person name="Saunders E."/>
            <person name="Han C."/>
            <person name="Detter J.C."/>
            <person name="Brettin T."/>
            <person name="Rohde M."/>
            <person name="Goker M."/>
            <person name="Bristow J."/>
            <person name="Eisen J.A."/>
            <person name="Markowitz V."/>
            <person name="Hugenholtz P."/>
            <person name="Klenk H.P."/>
            <person name="Kyrpides N.C."/>
        </authorList>
    </citation>
    <scope>NUCLEOTIDE SEQUENCE [LARGE SCALE GENOMIC DNA]</scope>
    <source>
        <strain evidence="5">ATCC 25592 / DSM 43247 / BCRC 13721 / JCM 3198 / KCTC 3076 / NBRC 16047 / NCTC 10667</strain>
    </source>
</reference>
<dbReference type="HOGENOM" id="CLU_1308660_0_0_11"/>
<keyword evidence="5" id="KW-1185">Reference proteome</keyword>
<protein>
    <recommendedName>
        <fullName evidence="3">DUF8020 domain-containing protein</fullName>
    </recommendedName>
</protein>
<dbReference type="RefSeq" id="WP_012835713.1">
    <property type="nucleotide sequence ID" value="NC_013441.1"/>
</dbReference>
<evidence type="ECO:0000259" key="3">
    <source>
        <dbReference type="Pfam" id="PF26059"/>
    </source>
</evidence>
<reference evidence="5" key="1">
    <citation type="submission" date="2009-10" db="EMBL/GenBank/DDBJ databases">
        <title>The complete chromosome of Gordonia bronchialis DSM 43247.</title>
        <authorList>
            <consortium name="US DOE Joint Genome Institute (JGI-PGF)"/>
            <person name="Lucas S."/>
            <person name="Copeland A."/>
            <person name="Lapidus A."/>
            <person name="Glavina del Rio T."/>
            <person name="Dalin E."/>
            <person name="Tice H."/>
            <person name="Bruce D."/>
            <person name="Goodwin L."/>
            <person name="Pitluck S."/>
            <person name="Kyrpides N."/>
            <person name="Mavromatis K."/>
            <person name="Ivanova N."/>
            <person name="Ovchinnikova G."/>
            <person name="Saunders E."/>
            <person name="Brettin T."/>
            <person name="Detter J.C."/>
            <person name="Han C."/>
            <person name="Larimer F."/>
            <person name="Land M."/>
            <person name="Hauser L."/>
            <person name="Markowitz V."/>
            <person name="Cheng J.-F."/>
            <person name="Hugenholtz P."/>
            <person name="Woyke T."/>
            <person name="Wu D."/>
            <person name="Jando M."/>
            <person name="Schneider S."/>
            <person name="Goeker M."/>
            <person name="Klenk H.-P."/>
            <person name="Eisen J.A."/>
        </authorList>
    </citation>
    <scope>NUCLEOTIDE SEQUENCE [LARGE SCALE GENOMIC DNA]</scope>
    <source>
        <strain evidence="5">ATCC 25592 / DSM 43247 / BCRC 13721 / JCM 3198 / KCTC 3076 / NBRC 16047 / NCTC 10667</strain>
    </source>
</reference>
<evidence type="ECO:0000256" key="1">
    <source>
        <dbReference type="SAM" id="Phobius"/>
    </source>
</evidence>
<feature type="chain" id="PRO_5003010238" description="DUF8020 domain-containing protein" evidence="2">
    <location>
        <begin position="29"/>
        <end position="210"/>
    </location>
</feature>
<organism evidence="4 5">
    <name type="scientific">Gordonia bronchialis (strain ATCC 25592 / DSM 43247 / BCRC 13721 / JCM 3198 / KCTC 3076 / NBRC 16047 / NCTC 10667)</name>
    <name type="common">Rhodococcus bronchialis</name>
    <dbReference type="NCBI Taxonomy" id="526226"/>
    <lineage>
        <taxon>Bacteria</taxon>
        <taxon>Bacillati</taxon>
        <taxon>Actinomycetota</taxon>
        <taxon>Actinomycetes</taxon>
        <taxon>Mycobacteriales</taxon>
        <taxon>Gordoniaceae</taxon>
        <taxon>Gordonia</taxon>
    </lineage>
</organism>
<evidence type="ECO:0000313" key="4">
    <source>
        <dbReference type="EMBL" id="ACY23210.1"/>
    </source>
</evidence>
<dbReference type="eggNOG" id="ENOG5031T43">
    <property type="taxonomic scope" value="Bacteria"/>
</dbReference>
<gene>
    <name evidence="4" type="ordered locus">Gbro_4043</name>
</gene>
<keyword evidence="1" id="KW-0812">Transmembrane</keyword>
<evidence type="ECO:0000313" key="5">
    <source>
        <dbReference type="Proteomes" id="UP000001219"/>
    </source>
</evidence>
<dbReference type="KEGG" id="gbr:Gbro_4043"/>
<keyword evidence="2" id="KW-0732">Signal</keyword>
<accession>D0L4I5</accession>
<dbReference type="EMBL" id="CP001802">
    <property type="protein sequence ID" value="ACY23210.1"/>
    <property type="molecule type" value="Genomic_DNA"/>
</dbReference>
<dbReference type="STRING" id="526226.Gbro_4043"/>
<dbReference type="Proteomes" id="UP000001219">
    <property type="component" value="Chromosome"/>
</dbReference>
<keyword evidence="1" id="KW-0472">Membrane</keyword>
<dbReference type="Pfam" id="PF26059">
    <property type="entry name" value="DUF8020"/>
    <property type="match status" value="1"/>
</dbReference>
<feature type="domain" description="DUF8020" evidence="3">
    <location>
        <begin position="54"/>
        <end position="116"/>
    </location>
</feature>
<sequence length="210" mass="21806">MKRFASILGLLAAGVIALLVIPTGTAYAAPADTTSRPALDAGVAKVSLVGADYGTILVKLTDGSVFARTGDVLRVVDASGVTTERIDLRHVKAADRVVPMTAKVSAEGTSVELVPQVARHNVAKKKQRLTKAQAYNDMVAKANNNWSCAAPTVIAGAVIGGLIGLFFIVGWILGAGIGAVVGANMGYGNCGKGSKRGETVRAFWTWWNTP</sequence>
<dbReference type="AlphaFoldDB" id="D0L4I5"/>
<proteinExistence type="predicted"/>
<feature type="transmembrane region" description="Helical" evidence="1">
    <location>
        <begin position="153"/>
        <end position="186"/>
    </location>
</feature>
<dbReference type="InterPro" id="IPR058333">
    <property type="entry name" value="DUF8020"/>
</dbReference>
<dbReference type="OrthoDB" id="4377385at2"/>
<feature type="signal peptide" evidence="2">
    <location>
        <begin position="1"/>
        <end position="28"/>
    </location>
</feature>
<keyword evidence="1" id="KW-1133">Transmembrane helix</keyword>
<name>D0L4I5_GORB4</name>